<dbReference type="Pfam" id="PF06441">
    <property type="entry name" value="EHN"/>
    <property type="match status" value="1"/>
</dbReference>
<keyword evidence="3 6" id="KW-0378">Hydrolase</keyword>
<evidence type="ECO:0000256" key="4">
    <source>
        <dbReference type="PIRSR" id="PIRSR001112-1"/>
    </source>
</evidence>
<feature type="domain" description="Epoxide hydrolase N-terminal" evidence="5">
    <location>
        <begin position="9"/>
        <end position="116"/>
    </location>
</feature>
<dbReference type="InterPro" id="IPR016292">
    <property type="entry name" value="Epoxide_hydrolase"/>
</dbReference>
<gene>
    <name evidence="6" type="ORF">FIC82_010350</name>
</gene>
<dbReference type="PIRSF" id="PIRSF001112">
    <property type="entry name" value="Epoxide_hydrolase"/>
    <property type="match status" value="1"/>
</dbReference>
<keyword evidence="7" id="KW-1185">Reference proteome</keyword>
<dbReference type="GO" id="GO:0097176">
    <property type="term" value="P:epoxide metabolic process"/>
    <property type="evidence" value="ECO:0007669"/>
    <property type="project" value="TreeGrafter"/>
</dbReference>
<dbReference type="OrthoDB" id="27092at2"/>
<dbReference type="SUPFAM" id="SSF53474">
    <property type="entry name" value="alpha/beta-Hydrolases"/>
    <property type="match status" value="1"/>
</dbReference>
<dbReference type="InterPro" id="IPR010497">
    <property type="entry name" value="Epoxide_hydro_N"/>
</dbReference>
<feature type="active site" description="Proton donor" evidence="4">
    <location>
        <position position="316"/>
    </location>
</feature>
<dbReference type="Proteomes" id="UP000451354">
    <property type="component" value="Chromosome"/>
</dbReference>
<organism evidence="6 7">
    <name type="scientific">Cellulosimicrobium protaetiae</name>
    <dbReference type="NCBI Taxonomy" id="2587808"/>
    <lineage>
        <taxon>Bacteria</taxon>
        <taxon>Bacillati</taxon>
        <taxon>Actinomycetota</taxon>
        <taxon>Actinomycetes</taxon>
        <taxon>Micrococcales</taxon>
        <taxon>Promicromonosporaceae</taxon>
        <taxon>Cellulosimicrobium</taxon>
    </lineage>
</organism>
<dbReference type="PANTHER" id="PTHR21661:SF35">
    <property type="entry name" value="EPOXIDE HYDROLASE"/>
    <property type="match status" value="1"/>
</dbReference>
<dbReference type="GO" id="GO:0004301">
    <property type="term" value="F:epoxide hydrolase activity"/>
    <property type="evidence" value="ECO:0007669"/>
    <property type="project" value="TreeGrafter"/>
</dbReference>
<comment type="similarity">
    <text evidence="1">Belongs to the peptidase S33 family.</text>
</comment>
<keyword evidence="2" id="KW-0058">Aromatic hydrocarbons catabolism</keyword>
<dbReference type="PRINTS" id="PR00412">
    <property type="entry name" value="EPOXHYDRLASE"/>
</dbReference>
<dbReference type="RefSeq" id="WP_154798498.1">
    <property type="nucleotide sequence ID" value="NZ_CP052757.1"/>
</dbReference>
<evidence type="ECO:0000259" key="5">
    <source>
        <dbReference type="Pfam" id="PF06441"/>
    </source>
</evidence>
<accession>A0A6M5UFW2</accession>
<sequence>MVHRATALESFTPQIPEAVVADLRSRLRATRWVDAPEGLGWDAGTDVAYLRDLVAYWADGFDFAAHQAQLASLPSRRVTLGGTRVHLLHAPASRRPGDAPPLPLLLAHGWPDSAWRYRKVVPLLTAPGSGAGTGDAGRRTFDLVVPDMPGFGFSDTPSGPTPDNRAVAALWAELMTALGYDRFLVAGGDMGSHVARFLALDFPDRVIAVHRTDAGLPVFAGDPALLTQEERDWLEESARWRTAEGAYAAVQGTKPQTLAVGLTDSPAGLAAWVVEKLRSWSDCGGDLETAYTRDEVLALLTEHWAAGNVGAGVRAYRANAAIPREQLARYVDVPSGFSVFAGDVVRPPRAWLDRVANTVYATEPPRGGHFAPFEQPESYAHELRSFVDLLEPTAH</sequence>
<dbReference type="AlphaFoldDB" id="A0A6M5UFW2"/>
<dbReference type="InterPro" id="IPR029058">
    <property type="entry name" value="AB_hydrolase_fold"/>
</dbReference>
<dbReference type="InterPro" id="IPR000639">
    <property type="entry name" value="Epox_hydrolase-like"/>
</dbReference>
<evidence type="ECO:0000256" key="2">
    <source>
        <dbReference type="ARBA" id="ARBA00022797"/>
    </source>
</evidence>
<feature type="active site" description="Nucleophile" evidence="4">
    <location>
        <position position="189"/>
    </location>
</feature>
<dbReference type="Gene3D" id="3.40.50.1820">
    <property type="entry name" value="alpha/beta hydrolase"/>
    <property type="match status" value="1"/>
</dbReference>
<dbReference type="PANTHER" id="PTHR21661">
    <property type="entry name" value="EPOXIDE HYDROLASE 1-RELATED"/>
    <property type="match status" value="1"/>
</dbReference>
<evidence type="ECO:0000256" key="1">
    <source>
        <dbReference type="ARBA" id="ARBA00010088"/>
    </source>
</evidence>
<feature type="active site" description="Proton acceptor" evidence="4">
    <location>
        <position position="369"/>
    </location>
</feature>
<dbReference type="EMBL" id="CP052757">
    <property type="protein sequence ID" value="QJW36532.1"/>
    <property type="molecule type" value="Genomic_DNA"/>
</dbReference>
<evidence type="ECO:0000313" key="6">
    <source>
        <dbReference type="EMBL" id="QJW36532.1"/>
    </source>
</evidence>
<reference evidence="7" key="1">
    <citation type="journal article" date="2022" name="Int. J. Syst. Evol. Microbiol.">
        <title>Cellulosimicrobium protaetiae sp. nov., isolated from the gut of the larva of Protaetia brevitarsis seulensis.</title>
        <authorList>
            <person name="Le Han H."/>
            <person name="Nguyen T.T.H."/>
            <person name="Li Z."/>
            <person name="Shin N.R."/>
            <person name="Kim S.G."/>
        </authorList>
    </citation>
    <scope>NUCLEOTIDE SEQUENCE [LARGE SCALE GENOMIC DNA]</scope>
    <source>
        <strain evidence="7">BI34</strain>
    </source>
</reference>
<proteinExistence type="inferred from homology"/>
<protein>
    <submittedName>
        <fullName evidence="6">Epoxide hydrolase</fullName>
    </submittedName>
</protein>
<evidence type="ECO:0000256" key="3">
    <source>
        <dbReference type="ARBA" id="ARBA00022801"/>
    </source>
</evidence>
<evidence type="ECO:0000313" key="7">
    <source>
        <dbReference type="Proteomes" id="UP000451354"/>
    </source>
</evidence>
<name>A0A6M5UFW2_9MICO</name>
<dbReference type="KEGG" id="cprt:FIC82_010350"/>